<keyword evidence="3" id="KW-1185">Reference proteome</keyword>
<evidence type="ECO:0000256" key="1">
    <source>
        <dbReference type="SAM" id="SignalP"/>
    </source>
</evidence>
<sequence>MFPLAWTLGVAAAWLVTPALATSCTAFDSDFNLYGFGINGRDFAFGPQSGWANVPTGTVMPTTGRPPFDGTNTQCFTAEYFNAIYVINGDASQPNAIHIFDATSKTWTTQQTTAPDGLDPKSMVAILDHDTNVFFALSKGNLYSVEMGSLKAATPTPVAWGVSNPPNFDVSNYAPVMALAQNHIHFLNIGGDAGLAHIFVIHFAYWQPEIQYYAAGNNAGTFPQKHGQAASFFTGDNQAQRKFAFLPDDLSNTYVIDIEKNTTTVLPGPPASAGFAANPAGLMGRVSASPGALVYLSPANELHYIGVDQSNLVALGPWAVISSPELVAAAAADPSTSSSAAGSSATGTASGMATHTVSKTATGSAASSTSASSSNGAEGLSIGMGAAFVSALVGLQAWLMF</sequence>
<reference evidence="2 3" key="1">
    <citation type="journal article" date="2019" name="Fungal Biol. Biotechnol.">
        <title>Draft genome sequence of fastidious pathogen Ceratobasidium theobromae, which causes vascular-streak dieback in Theobroma cacao.</title>
        <authorList>
            <person name="Ali S.S."/>
            <person name="Asman A."/>
            <person name="Shao J."/>
            <person name="Firmansyah A.P."/>
            <person name="Susilo A.W."/>
            <person name="Rosmana A."/>
            <person name="McMahon P."/>
            <person name="Junaid M."/>
            <person name="Guest D."/>
            <person name="Kheng T.Y."/>
            <person name="Meinhardt L.W."/>
            <person name="Bailey B.A."/>
        </authorList>
    </citation>
    <scope>NUCLEOTIDE SEQUENCE [LARGE SCALE GENOMIC DNA]</scope>
    <source>
        <strain evidence="2 3">CT2</strain>
    </source>
</reference>
<feature type="signal peptide" evidence="1">
    <location>
        <begin position="1"/>
        <end position="21"/>
    </location>
</feature>
<dbReference type="EMBL" id="SSOP01000141">
    <property type="protein sequence ID" value="KAB5590850.1"/>
    <property type="molecule type" value="Genomic_DNA"/>
</dbReference>
<name>A0A5N5QGJ8_9AGAM</name>
<evidence type="ECO:0008006" key="4">
    <source>
        <dbReference type="Google" id="ProtNLM"/>
    </source>
</evidence>
<accession>A0A5N5QGJ8</accession>
<protein>
    <recommendedName>
        <fullName evidence="4">Transmembrane protein</fullName>
    </recommendedName>
</protein>
<evidence type="ECO:0000313" key="2">
    <source>
        <dbReference type="EMBL" id="KAB5590850.1"/>
    </source>
</evidence>
<gene>
    <name evidence="2" type="ORF">CTheo_5719</name>
</gene>
<evidence type="ECO:0000313" key="3">
    <source>
        <dbReference type="Proteomes" id="UP000383932"/>
    </source>
</evidence>
<comment type="caution">
    <text evidence="2">The sequence shown here is derived from an EMBL/GenBank/DDBJ whole genome shotgun (WGS) entry which is preliminary data.</text>
</comment>
<feature type="chain" id="PRO_5024322588" description="Transmembrane protein" evidence="1">
    <location>
        <begin position="22"/>
        <end position="401"/>
    </location>
</feature>
<dbReference type="Proteomes" id="UP000383932">
    <property type="component" value="Unassembled WGS sequence"/>
</dbReference>
<dbReference type="OrthoDB" id="3356102at2759"/>
<proteinExistence type="predicted"/>
<keyword evidence="1" id="KW-0732">Signal</keyword>
<dbReference type="AlphaFoldDB" id="A0A5N5QGJ8"/>
<organism evidence="2 3">
    <name type="scientific">Ceratobasidium theobromae</name>
    <dbReference type="NCBI Taxonomy" id="1582974"/>
    <lineage>
        <taxon>Eukaryota</taxon>
        <taxon>Fungi</taxon>
        <taxon>Dikarya</taxon>
        <taxon>Basidiomycota</taxon>
        <taxon>Agaricomycotina</taxon>
        <taxon>Agaricomycetes</taxon>
        <taxon>Cantharellales</taxon>
        <taxon>Ceratobasidiaceae</taxon>
        <taxon>Ceratobasidium</taxon>
    </lineage>
</organism>